<organism evidence="3 4">
    <name type="scientific">Streptomyces synnematoformans</name>
    <dbReference type="NCBI Taxonomy" id="415721"/>
    <lineage>
        <taxon>Bacteria</taxon>
        <taxon>Bacillati</taxon>
        <taxon>Actinomycetota</taxon>
        <taxon>Actinomycetes</taxon>
        <taxon>Kitasatosporales</taxon>
        <taxon>Streptomycetaceae</taxon>
        <taxon>Streptomyces</taxon>
    </lineage>
</organism>
<evidence type="ECO:0008006" key="5">
    <source>
        <dbReference type="Google" id="ProtNLM"/>
    </source>
</evidence>
<feature type="region of interest" description="Disordered" evidence="1">
    <location>
        <begin position="337"/>
        <end position="376"/>
    </location>
</feature>
<dbReference type="Proteomes" id="UP001500443">
    <property type="component" value="Unassembled WGS sequence"/>
</dbReference>
<evidence type="ECO:0000313" key="3">
    <source>
        <dbReference type="EMBL" id="GAA2110387.1"/>
    </source>
</evidence>
<keyword evidence="2" id="KW-1133">Transmembrane helix</keyword>
<keyword evidence="4" id="KW-1185">Reference proteome</keyword>
<comment type="caution">
    <text evidence="3">The sequence shown here is derived from an EMBL/GenBank/DDBJ whole genome shotgun (WGS) entry which is preliminary data.</text>
</comment>
<feature type="compositionally biased region" description="Basic and acidic residues" evidence="1">
    <location>
        <begin position="1"/>
        <end position="12"/>
    </location>
</feature>
<feature type="transmembrane region" description="Helical" evidence="2">
    <location>
        <begin position="133"/>
        <end position="151"/>
    </location>
</feature>
<proteinExistence type="predicted"/>
<evidence type="ECO:0000313" key="4">
    <source>
        <dbReference type="Proteomes" id="UP001500443"/>
    </source>
</evidence>
<keyword evidence="2" id="KW-0812">Transmembrane</keyword>
<accession>A0ABN2XDR7</accession>
<name>A0ABN2XDR7_9ACTN</name>
<sequence length="376" mass="40082">MDSGEPGRRGDGAEGAAWPPPPPAPPAPPAPTPPVPAAPPHPYAPPRPPTPITLAAWLRLPRPAAAPGIWRCGHRPRDGRGMWLTALALSTAAACVLLCVLLWTGRLGSLWARPLGWLPDGREGRWKPHVLAYGYYALVLAIVVTVCAHVGRWREYVRHLRGAGRRPAPQFPAPPREDPADWPELRAAGAAEAARLLTAELESGAMSDVDHARITHAWRVGARHRPDWIDAFVQEITARGAAAYPHRSGARDLPHRTAAHDLLLRQVRIGTAADHPANPYAFRTAGIALDPAVLATSALAVGPSGSGKTGGLVRPVVESLCLQALAGRAAVVLVSSAADPPVPDGEPARVPAVPRAARPYLRGNRRPPGRPAWWRQ</sequence>
<feature type="transmembrane region" description="Helical" evidence="2">
    <location>
        <begin position="81"/>
        <end position="103"/>
    </location>
</feature>
<gene>
    <name evidence="3" type="ORF">GCM10009802_07410</name>
</gene>
<protein>
    <recommendedName>
        <fullName evidence="5">ATP-binding protein</fullName>
    </recommendedName>
</protein>
<reference evidence="3 4" key="1">
    <citation type="journal article" date="2019" name="Int. J. Syst. Evol. Microbiol.">
        <title>The Global Catalogue of Microorganisms (GCM) 10K type strain sequencing project: providing services to taxonomists for standard genome sequencing and annotation.</title>
        <authorList>
            <consortium name="The Broad Institute Genomics Platform"/>
            <consortium name="The Broad Institute Genome Sequencing Center for Infectious Disease"/>
            <person name="Wu L."/>
            <person name="Ma J."/>
        </authorList>
    </citation>
    <scope>NUCLEOTIDE SEQUENCE [LARGE SCALE GENOMIC DNA]</scope>
    <source>
        <strain evidence="3 4">JCM 15481</strain>
    </source>
</reference>
<feature type="compositionally biased region" description="Low complexity" evidence="1">
    <location>
        <begin position="348"/>
        <end position="359"/>
    </location>
</feature>
<dbReference type="RefSeq" id="WP_344287806.1">
    <property type="nucleotide sequence ID" value="NZ_BAAAPF010000009.1"/>
</dbReference>
<feature type="compositionally biased region" description="Pro residues" evidence="1">
    <location>
        <begin position="18"/>
        <end position="45"/>
    </location>
</feature>
<dbReference type="EMBL" id="BAAAPF010000009">
    <property type="protein sequence ID" value="GAA2110387.1"/>
    <property type="molecule type" value="Genomic_DNA"/>
</dbReference>
<keyword evidence="2" id="KW-0472">Membrane</keyword>
<evidence type="ECO:0000256" key="1">
    <source>
        <dbReference type="SAM" id="MobiDB-lite"/>
    </source>
</evidence>
<feature type="region of interest" description="Disordered" evidence="1">
    <location>
        <begin position="1"/>
        <end position="45"/>
    </location>
</feature>
<evidence type="ECO:0000256" key="2">
    <source>
        <dbReference type="SAM" id="Phobius"/>
    </source>
</evidence>